<evidence type="ECO:0000313" key="2">
    <source>
        <dbReference type="EMBL" id="KAK7740738.1"/>
    </source>
</evidence>
<name>A0AAN9YER1_9PEZI</name>
<feature type="signal peptide" evidence="1">
    <location>
        <begin position="1"/>
        <end position="23"/>
    </location>
</feature>
<protein>
    <submittedName>
        <fullName evidence="2">Uncharacterized protein</fullName>
    </submittedName>
</protein>
<keyword evidence="3" id="KW-1185">Reference proteome</keyword>
<dbReference type="AlphaFoldDB" id="A0AAN9YER1"/>
<proteinExistence type="predicted"/>
<accession>A0AAN9YER1</accession>
<dbReference type="Proteomes" id="UP001320245">
    <property type="component" value="Unassembled WGS sequence"/>
</dbReference>
<sequence length="174" mass="17992">MQAPPPPLLLVMLVVALVAEASSAPSHSHAAGDDQAQRGPNHPYRYGTAVVLQPRQTGTAQGQGNLQTFTGALGGIRADAITASGDSERPFAVGGDTFMDFASAEERSCDNQMNSCATMANSGGVDFGVADCDDQAVQGGRGDREYRSGYVGYNGYISDTDIGASISEPGEPEC</sequence>
<gene>
    <name evidence="2" type="ORF">SLS53_005206</name>
</gene>
<dbReference type="EMBL" id="JAJSPL020000019">
    <property type="protein sequence ID" value="KAK7740738.1"/>
    <property type="molecule type" value="Genomic_DNA"/>
</dbReference>
<evidence type="ECO:0000313" key="3">
    <source>
        <dbReference type="Proteomes" id="UP001320245"/>
    </source>
</evidence>
<evidence type="ECO:0000256" key="1">
    <source>
        <dbReference type="SAM" id="SignalP"/>
    </source>
</evidence>
<keyword evidence="1" id="KW-0732">Signal</keyword>
<organism evidence="2 3">
    <name type="scientific">Cytospora paraplurivora</name>
    <dbReference type="NCBI Taxonomy" id="2898453"/>
    <lineage>
        <taxon>Eukaryota</taxon>
        <taxon>Fungi</taxon>
        <taxon>Dikarya</taxon>
        <taxon>Ascomycota</taxon>
        <taxon>Pezizomycotina</taxon>
        <taxon>Sordariomycetes</taxon>
        <taxon>Sordariomycetidae</taxon>
        <taxon>Diaporthales</taxon>
        <taxon>Cytosporaceae</taxon>
        <taxon>Cytospora</taxon>
    </lineage>
</organism>
<comment type="caution">
    <text evidence="2">The sequence shown here is derived from an EMBL/GenBank/DDBJ whole genome shotgun (WGS) entry which is preliminary data.</text>
</comment>
<reference evidence="2 3" key="1">
    <citation type="journal article" date="2023" name="PLoS ONE">
        <title>Cytospora paraplurivora sp. nov. isolated from orchards with fruit tree decline syndrome in Ontario, Canada.</title>
        <authorList>
            <person name="Ilyukhin E."/>
            <person name="Nguyen H.D.T."/>
            <person name="Castle A.J."/>
            <person name="Ellouze W."/>
        </authorList>
    </citation>
    <scope>NUCLEOTIDE SEQUENCE [LARGE SCALE GENOMIC DNA]</scope>
    <source>
        <strain evidence="2 3">FDS-564</strain>
    </source>
</reference>
<feature type="chain" id="PRO_5042878934" evidence="1">
    <location>
        <begin position="24"/>
        <end position="174"/>
    </location>
</feature>